<dbReference type="AlphaFoldDB" id="A0A0J6WYJ3"/>
<dbReference type="Proteomes" id="UP000036503">
    <property type="component" value="Unassembled WGS sequence"/>
</dbReference>
<name>A0A0J6WYJ3_9FIRM</name>
<proteinExistence type="predicted"/>
<dbReference type="InParanoid" id="A0A0J6WYJ3"/>
<gene>
    <name evidence="1" type="ORF">AB840_03435</name>
</gene>
<comment type="caution">
    <text evidence="1">The sequence shown here is derived from an EMBL/GenBank/DDBJ whole genome shotgun (WGS) entry which is preliminary data.</text>
</comment>
<reference evidence="1 2" key="1">
    <citation type="submission" date="2015-06" db="EMBL/GenBank/DDBJ databases">
        <title>Draft genome sequence of beer spoilage bacterium Megasphaera cerevisiae type strain 20462.</title>
        <authorList>
            <person name="Kutumbaka K."/>
            <person name="Pasmowitz J."/>
            <person name="Mategko J."/>
            <person name="Reyes D."/>
            <person name="Friedrich A."/>
            <person name="Han S."/>
            <person name="Martens-Habbena W."/>
            <person name="Neal-McKinney J."/>
            <person name="Janagama H.K."/>
            <person name="Nadala C."/>
            <person name="Samadpour M."/>
        </authorList>
    </citation>
    <scope>NUCLEOTIDE SEQUENCE [LARGE SCALE GENOMIC DNA]</scope>
    <source>
        <strain evidence="1 2">DSM 20462</strain>
    </source>
</reference>
<protein>
    <submittedName>
        <fullName evidence="1">Uncharacterized protein</fullName>
    </submittedName>
</protein>
<dbReference type="PATRIC" id="fig|1122219.3.peg.2781"/>
<sequence length="105" mass="12114">MHYVIFMKHLISGECIDETSFCFLDDPEEREHIIGYAPEVNEKKPYWVGLCDIPGGCDFASADELVSAEIFDGQSIRERWKKILFLNVGGVGIDCWKRCFAYDRE</sequence>
<dbReference type="EMBL" id="LEKT01000007">
    <property type="protein sequence ID" value="KMO87328.1"/>
    <property type="molecule type" value="Genomic_DNA"/>
</dbReference>
<evidence type="ECO:0000313" key="2">
    <source>
        <dbReference type="Proteomes" id="UP000036503"/>
    </source>
</evidence>
<evidence type="ECO:0000313" key="1">
    <source>
        <dbReference type="EMBL" id="KMO87328.1"/>
    </source>
</evidence>
<dbReference type="STRING" id="39029.BSR42_01525"/>
<organism evidence="1 2">
    <name type="scientific">Megasphaera cerevisiae DSM 20462</name>
    <dbReference type="NCBI Taxonomy" id="1122219"/>
    <lineage>
        <taxon>Bacteria</taxon>
        <taxon>Bacillati</taxon>
        <taxon>Bacillota</taxon>
        <taxon>Negativicutes</taxon>
        <taxon>Veillonellales</taxon>
        <taxon>Veillonellaceae</taxon>
        <taxon>Megasphaera</taxon>
    </lineage>
</organism>
<keyword evidence="2" id="KW-1185">Reference proteome</keyword>
<accession>A0A0J6WYJ3</accession>